<organism evidence="6 7">
    <name type="scientific">Podospora fimiseda</name>
    <dbReference type="NCBI Taxonomy" id="252190"/>
    <lineage>
        <taxon>Eukaryota</taxon>
        <taxon>Fungi</taxon>
        <taxon>Dikarya</taxon>
        <taxon>Ascomycota</taxon>
        <taxon>Pezizomycotina</taxon>
        <taxon>Sordariomycetes</taxon>
        <taxon>Sordariomycetidae</taxon>
        <taxon>Sordariales</taxon>
        <taxon>Podosporaceae</taxon>
        <taxon>Podospora</taxon>
    </lineage>
</organism>
<keyword evidence="3" id="KW-0496">Mitochondrion</keyword>
<keyword evidence="4" id="KW-1015">Disulfide bond</keyword>
<proteinExistence type="inferred from homology"/>
<feature type="compositionally biased region" description="Basic and acidic residues" evidence="5">
    <location>
        <begin position="10"/>
        <end position="19"/>
    </location>
</feature>
<sequence>MALFGLFGRSSEEQKRADSIRTGAVAPTRSERQKCWEARDAYFACLDANNIVDALKEDKKAAKVCKLEGQKFEADCATQWVCLQ</sequence>
<dbReference type="GO" id="GO:0005758">
    <property type="term" value="C:mitochondrial intermembrane space"/>
    <property type="evidence" value="ECO:0007669"/>
    <property type="project" value="TreeGrafter"/>
</dbReference>
<evidence type="ECO:0000313" key="7">
    <source>
        <dbReference type="Proteomes" id="UP001301958"/>
    </source>
</evidence>
<dbReference type="EMBL" id="MU865344">
    <property type="protein sequence ID" value="KAK4226676.1"/>
    <property type="molecule type" value="Genomic_DNA"/>
</dbReference>
<dbReference type="Gene3D" id="1.10.10.140">
    <property type="entry name" value="Cytochrome c oxidase, subunit VIb"/>
    <property type="match status" value="1"/>
</dbReference>
<comment type="caution">
    <text evidence="6">The sequence shown here is derived from an EMBL/GenBank/DDBJ whole genome shotgun (WGS) entry which is preliminary data.</text>
</comment>
<feature type="region of interest" description="Disordered" evidence="5">
    <location>
        <begin position="1"/>
        <end position="23"/>
    </location>
</feature>
<dbReference type="Proteomes" id="UP001301958">
    <property type="component" value="Unassembled WGS sequence"/>
</dbReference>
<evidence type="ECO:0000256" key="2">
    <source>
        <dbReference type="ARBA" id="ARBA00006425"/>
    </source>
</evidence>
<name>A0AAN7BNN3_9PEZI</name>
<evidence type="ECO:0000256" key="4">
    <source>
        <dbReference type="ARBA" id="ARBA00023157"/>
    </source>
</evidence>
<gene>
    <name evidence="6" type="ORF">QBC38DRAFT_480027</name>
</gene>
<dbReference type="SUPFAM" id="SSF47694">
    <property type="entry name" value="Cytochrome c oxidase subunit h"/>
    <property type="match status" value="1"/>
</dbReference>
<comment type="subcellular location">
    <subcellularLocation>
        <location evidence="1">Mitochondrion</location>
    </subcellularLocation>
</comment>
<evidence type="ECO:0000313" key="6">
    <source>
        <dbReference type="EMBL" id="KAK4226676.1"/>
    </source>
</evidence>
<evidence type="ECO:0000256" key="1">
    <source>
        <dbReference type="ARBA" id="ARBA00004173"/>
    </source>
</evidence>
<keyword evidence="7" id="KW-1185">Reference proteome</keyword>
<dbReference type="GO" id="GO:0033617">
    <property type="term" value="P:mitochondrial respiratory chain complex IV assembly"/>
    <property type="evidence" value="ECO:0007669"/>
    <property type="project" value="TreeGrafter"/>
</dbReference>
<dbReference type="PANTHER" id="PTHR47677:SF1">
    <property type="entry name" value="CYTOCHROME C OXIDASE ASSEMBLY FACTOR 6"/>
    <property type="match status" value="1"/>
</dbReference>
<dbReference type="InterPro" id="IPR048280">
    <property type="entry name" value="COX6B-like"/>
</dbReference>
<dbReference type="AlphaFoldDB" id="A0AAN7BNN3"/>
<protein>
    <submittedName>
        <fullName evidence="6">Cytochrome oxidase c subunit VIb-domain-containing protein</fullName>
    </submittedName>
</protein>
<evidence type="ECO:0000256" key="3">
    <source>
        <dbReference type="ARBA" id="ARBA00023128"/>
    </source>
</evidence>
<dbReference type="PANTHER" id="PTHR47677">
    <property type="entry name" value="CYTOCHROME C OXIDASE ASSEMBLY FACTOR 6"/>
    <property type="match status" value="1"/>
</dbReference>
<dbReference type="InterPro" id="IPR036549">
    <property type="entry name" value="CX6/COA6-like_sf"/>
</dbReference>
<accession>A0AAN7BNN3</accession>
<reference evidence="6" key="1">
    <citation type="journal article" date="2023" name="Mol. Phylogenet. Evol.">
        <title>Genome-scale phylogeny and comparative genomics of the fungal order Sordariales.</title>
        <authorList>
            <person name="Hensen N."/>
            <person name="Bonometti L."/>
            <person name="Westerberg I."/>
            <person name="Brannstrom I.O."/>
            <person name="Guillou S."/>
            <person name="Cros-Aarteil S."/>
            <person name="Calhoun S."/>
            <person name="Haridas S."/>
            <person name="Kuo A."/>
            <person name="Mondo S."/>
            <person name="Pangilinan J."/>
            <person name="Riley R."/>
            <person name="LaButti K."/>
            <person name="Andreopoulos B."/>
            <person name="Lipzen A."/>
            <person name="Chen C."/>
            <person name="Yan M."/>
            <person name="Daum C."/>
            <person name="Ng V."/>
            <person name="Clum A."/>
            <person name="Steindorff A."/>
            <person name="Ohm R.A."/>
            <person name="Martin F."/>
            <person name="Silar P."/>
            <person name="Natvig D.O."/>
            <person name="Lalanne C."/>
            <person name="Gautier V."/>
            <person name="Ament-Velasquez S.L."/>
            <person name="Kruys A."/>
            <person name="Hutchinson M.I."/>
            <person name="Powell A.J."/>
            <person name="Barry K."/>
            <person name="Miller A.N."/>
            <person name="Grigoriev I.V."/>
            <person name="Debuchy R."/>
            <person name="Gladieux P."/>
            <person name="Hiltunen Thoren M."/>
            <person name="Johannesson H."/>
        </authorList>
    </citation>
    <scope>NUCLEOTIDE SEQUENCE</scope>
    <source>
        <strain evidence="6">CBS 990.96</strain>
    </source>
</reference>
<comment type="similarity">
    <text evidence="2">Belongs to the cytochrome c oxidase subunit 6B family.</text>
</comment>
<dbReference type="InterPro" id="IPR048281">
    <property type="entry name" value="COA6_fun"/>
</dbReference>
<dbReference type="PROSITE" id="PS51808">
    <property type="entry name" value="CHCH"/>
    <property type="match status" value="1"/>
</dbReference>
<evidence type="ECO:0000256" key="5">
    <source>
        <dbReference type="SAM" id="MobiDB-lite"/>
    </source>
</evidence>
<reference evidence="6" key="2">
    <citation type="submission" date="2023-05" db="EMBL/GenBank/DDBJ databases">
        <authorList>
            <consortium name="Lawrence Berkeley National Laboratory"/>
            <person name="Steindorff A."/>
            <person name="Hensen N."/>
            <person name="Bonometti L."/>
            <person name="Westerberg I."/>
            <person name="Brannstrom I.O."/>
            <person name="Guillou S."/>
            <person name="Cros-Aarteil S."/>
            <person name="Calhoun S."/>
            <person name="Haridas S."/>
            <person name="Kuo A."/>
            <person name="Mondo S."/>
            <person name="Pangilinan J."/>
            <person name="Riley R."/>
            <person name="Labutti K."/>
            <person name="Andreopoulos B."/>
            <person name="Lipzen A."/>
            <person name="Chen C."/>
            <person name="Yanf M."/>
            <person name="Daum C."/>
            <person name="Ng V."/>
            <person name="Clum A."/>
            <person name="Ohm R."/>
            <person name="Martin F."/>
            <person name="Silar P."/>
            <person name="Natvig D."/>
            <person name="Lalanne C."/>
            <person name="Gautier V."/>
            <person name="Ament-Velasquez S.L."/>
            <person name="Kruys A."/>
            <person name="Hutchinson M.I."/>
            <person name="Powell A.J."/>
            <person name="Barry K."/>
            <person name="Miller A.N."/>
            <person name="Grigoriev I.V."/>
            <person name="Debuchy R."/>
            <person name="Gladieux P."/>
            <person name="Thoren M.H."/>
            <person name="Johannesson H."/>
        </authorList>
    </citation>
    <scope>NUCLEOTIDE SEQUENCE</scope>
    <source>
        <strain evidence="6">CBS 990.96</strain>
    </source>
</reference>
<dbReference type="Pfam" id="PF02297">
    <property type="entry name" value="COX6B"/>
    <property type="match status" value="1"/>
</dbReference>